<keyword evidence="3 4" id="KW-0663">Pyridoxal phosphate</keyword>
<accession>A0A327MQY1</accession>
<dbReference type="RefSeq" id="WP_111287729.1">
    <property type="nucleotide sequence ID" value="NZ_QLIN01000014.1"/>
</dbReference>
<dbReference type="CDD" id="cd00610">
    <property type="entry name" value="OAT_like"/>
    <property type="match status" value="1"/>
</dbReference>
<reference evidence="5 6" key="1">
    <citation type="submission" date="2018-06" db="EMBL/GenBank/DDBJ databases">
        <authorList>
            <person name="Zhirakovskaya E."/>
        </authorList>
    </citation>
    <scope>NUCLEOTIDE SEQUENCE [LARGE SCALE GENOMIC DNA]</scope>
    <source>
        <strain evidence="5 6">LY3</strain>
    </source>
</reference>
<dbReference type="Gene3D" id="3.40.640.10">
    <property type="entry name" value="Type I PLP-dependent aspartate aminotransferase-like (Major domain)"/>
    <property type="match status" value="1"/>
</dbReference>
<proteinExistence type="inferred from homology"/>
<keyword evidence="5" id="KW-0808">Transferase</keyword>
<keyword evidence="5" id="KW-0032">Aminotransferase</keyword>
<dbReference type="SUPFAM" id="SSF53383">
    <property type="entry name" value="PLP-dependent transferases"/>
    <property type="match status" value="1"/>
</dbReference>
<dbReference type="PANTHER" id="PTHR45688:SF13">
    <property type="entry name" value="ALANINE--GLYOXYLATE AMINOTRANSFERASE 2-LIKE"/>
    <property type="match status" value="1"/>
</dbReference>
<dbReference type="PROSITE" id="PS00600">
    <property type="entry name" value="AA_TRANSFER_CLASS_3"/>
    <property type="match status" value="1"/>
</dbReference>
<evidence type="ECO:0000256" key="4">
    <source>
        <dbReference type="RuleBase" id="RU003560"/>
    </source>
</evidence>
<dbReference type="PIRSF" id="PIRSF000521">
    <property type="entry name" value="Transaminase_4ab_Lys_Orn"/>
    <property type="match status" value="1"/>
</dbReference>
<gene>
    <name evidence="5" type="ORF">DOZ80_25755</name>
</gene>
<dbReference type="InterPro" id="IPR015424">
    <property type="entry name" value="PyrdxlP-dep_Trfase"/>
</dbReference>
<dbReference type="InterPro" id="IPR049704">
    <property type="entry name" value="Aminotrans_3_PPA_site"/>
</dbReference>
<dbReference type="AlphaFoldDB" id="A0A327MQY1"/>
<dbReference type="InterPro" id="IPR005814">
    <property type="entry name" value="Aminotrans_3"/>
</dbReference>
<dbReference type="InterPro" id="IPR015421">
    <property type="entry name" value="PyrdxlP-dep_Trfase_major"/>
</dbReference>
<evidence type="ECO:0000256" key="2">
    <source>
        <dbReference type="ARBA" id="ARBA00008954"/>
    </source>
</evidence>
<organism evidence="5 6">
    <name type="scientific">Pseudomonas fluorescens</name>
    <dbReference type="NCBI Taxonomy" id="294"/>
    <lineage>
        <taxon>Bacteria</taxon>
        <taxon>Pseudomonadati</taxon>
        <taxon>Pseudomonadota</taxon>
        <taxon>Gammaproteobacteria</taxon>
        <taxon>Pseudomonadales</taxon>
        <taxon>Pseudomonadaceae</taxon>
        <taxon>Pseudomonas</taxon>
    </lineage>
</organism>
<comment type="caution">
    <text evidence="5">The sequence shown here is derived from an EMBL/GenBank/DDBJ whole genome shotgun (WGS) entry which is preliminary data.</text>
</comment>
<dbReference type="InterPro" id="IPR015422">
    <property type="entry name" value="PyrdxlP-dep_Trfase_small"/>
</dbReference>
<dbReference type="PANTHER" id="PTHR45688">
    <property type="match status" value="1"/>
</dbReference>
<name>A0A327MQY1_PSEFL</name>
<evidence type="ECO:0000313" key="5">
    <source>
        <dbReference type="EMBL" id="RAI64862.1"/>
    </source>
</evidence>
<dbReference type="Proteomes" id="UP000249493">
    <property type="component" value="Unassembled WGS sequence"/>
</dbReference>
<evidence type="ECO:0000256" key="1">
    <source>
        <dbReference type="ARBA" id="ARBA00001933"/>
    </source>
</evidence>
<comment type="similarity">
    <text evidence="2 4">Belongs to the class-III pyridoxal-phosphate-dependent aminotransferase family.</text>
</comment>
<dbReference type="Gene3D" id="3.90.1150.10">
    <property type="entry name" value="Aspartate Aminotransferase, domain 1"/>
    <property type="match status" value="1"/>
</dbReference>
<comment type="cofactor">
    <cofactor evidence="1">
        <name>pyridoxal 5'-phosphate</name>
        <dbReference type="ChEBI" id="CHEBI:597326"/>
    </cofactor>
</comment>
<dbReference type="EMBL" id="QLIN01000014">
    <property type="protein sequence ID" value="RAI64862.1"/>
    <property type="molecule type" value="Genomic_DNA"/>
</dbReference>
<dbReference type="GO" id="GO:0008483">
    <property type="term" value="F:transaminase activity"/>
    <property type="evidence" value="ECO:0007669"/>
    <property type="project" value="UniProtKB-KW"/>
</dbReference>
<dbReference type="GO" id="GO:0030170">
    <property type="term" value="F:pyridoxal phosphate binding"/>
    <property type="evidence" value="ECO:0007669"/>
    <property type="project" value="InterPro"/>
</dbReference>
<dbReference type="Pfam" id="PF00202">
    <property type="entry name" value="Aminotran_3"/>
    <property type="match status" value="1"/>
</dbReference>
<sequence length="449" mass="49264">MSENNDLLERRRKTMGASPLFYDKPLHFVRGEGVHLYAADGRRYLDCYNNIPVVGHCHPRVADAITKQNKTLNVHSRYLSQNIVEYSERLLETFSCGLNQVLYTCSGSESNEQALRIARMLGRGRGIICSNYAYHGNTAAVDQISPLMHRNKQYFNEVRNVPFPETYRPLNGLTGENLIQGYLAEIQDAIDSLEAAGVGLAGMIFCPIFANEGLPHVPPGLLERAVALVRKAGGIIIVDEVQSGFGRTGTMWGHDLMGITPDIVTLGKPMGNGYPVAALVSRDDVLDAFRDKVFYFNTFAASQTAAAAATAVLDIIKDENLTDNALTIGNLIRRGFTDLAESHSLIGDIRGEGLWVGVELVRDRKTREPATWETLQLVNALKQQGILVSRTGPFGNVLKMRPPLVFNKENAEELLTAVDNSIGTLGDGEVNREALVSDMSGVSVRSSDR</sequence>
<evidence type="ECO:0000256" key="3">
    <source>
        <dbReference type="ARBA" id="ARBA00022898"/>
    </source>
</evidence>
<evidence type="ECO:0000313" key="6">
    <source>
        <dbReference type="Proteomes" id="UP000249493"/>
    </source>
</evidence>
<protein>
    <submittedName>
        <fullName evidence="5">Aspartate aminotransferase family protein</fullName>
    </submittedName>
</protein>